<dbReference type="EMBL" id="MN448266">
    <property type="protein sequence ID" value="QFG73652.1"/>
    <property type="molecule type" value="Genomic_DNA"/>
</dbReference>
<accession>A0A5J6VHG1</accession>
<reference evidence="2" key="1">
    <citation type="journal article" date="2019" name="Philos. Trans. R. Soc. Lond., B, Biol. Sci.">
        <title>Targeted metagenomic recovery of four divergent viruses reveals shared and distinctive characteristics of giant viruses of marine eukaryotes.</title>
        <authorList>
            <person name="Needham D.M."/>
            <person name="Poirier C."/>
            <person name="Hehenberger E."/>
            <person name="Jimenez V."/>
            <person name="Swalwell J.E."/>
            <person name="Santoro A.E."/>
            <person name="Worden A.Z."/>
        </authorList>
    </citation>
    <scope>NUCLEOTIDE SEQUENCE</scope>
    <source>
        <strain evidence="2">OPacV-662</strain>
    </source>
</reference>
<evidence type="ECO:0000256" key="1">
    <source>
        <dbReference type="SAM" id="Phobius"/>
    </source>
</evidence>
<keyword evidence="1" id="KW-0472">Membrane</keyword>
<feature type="transmembrane region" description="Helical" evidence="1">
    <location>
        <begin position="67"/>
        <end position="86"/>
    </location>
</feature>
<sequence>MISLSKIESIDYGMIALVILINIGYASALVNKIKVVDMSLAMGLFVGVYFFIKGYTTKKHKDVRETYMVTGALIIAGVGITSWFVYHKEEPINRITPERPSVDPITYISDTASSLLDKLTSSLTPSDADAADVDAADVVDVDVDAADVVDVDVDAADVVDVDVDAADVVDVDAPPLTSSTPSPDVKDIVEEINGGFRVKF</sequence>
<keyword evidence="1" id="KW-1133">Transmembrane helix</keyword>
<name>A0A5J6VHG1_9VIRU</name>
<evidence type="ECO:0000313" key="2">
    <source>
        <dbReference type="EMBL" id="QFG73652.1"/>
    </source>
</evidence>
<organism evidence="2">
    <name type="scientific">Megaviridae environmental sample</name>
    <dbReference type="NCBI Taxonomy" id="1737588"/>
    <lineage>
        <taxon>Viruses</taxon>
        <taxon>Varidnaviria</taxon>
        <taxon>Bamfordvirae</taxon>
        <taxon>Nucleocytoviricota</taxon>
        <taxon>Megaviricetes</taxon>
        <taxon>Imitervirales</taxon>
        <taxon>Mimiviridae</taxon>
        <taxon>environmental samples</taxon>
    </lineage>
</organism>
<proteinExistence type="predicted"/>
<keyword evidence="1" id="KW-0812">Transmembrane</keyword>
<feature type="transmembrane region" description="Helical" evidence="1">
    <location>
        <begin position="36"/>
        <end position="55"/>
    </location>
</feature>
<protein>
    <submittedName>
        <fullName evidence="2">Uncharacterized protein</fullName>
    </submittedName>
</protein>
<feature type="transmembrane region" description="Helical" evidence="1">
    <location>
        <begin position="12"/>
        <end position="30"/>
    </location>
</feature>